<dbReference type="PROSITE" id="PS50206">
    <property type="entry name" value="RHODANESE_3"/>
    <property type="match status" value="1"/>
</dbReference>
<keyword evidence="2" id="KW-0547">Nucleotide-binding</keyword>
<keyword evidence="5" id="KW-0812">Transmembrane</keyword>
<dbReference type="InterPro" id="IPR045886">
    <property type="entry name" value="ThiF/MoeB/HesA"/>
</dbReference>
<dbReference type="SUPFAM" id="SSF69572">
    <property type="entry name" value="Activating enzymes of the ubiquitin-like proteins"/>
    <property type="match status" value="1"/>
</dbReference>
<dbReference type="PANTHER" id="PTHR10953:SF102">
    <property type="entry name" value="ADENYLYLTRANSFERASE AND SULFURTRANSFERASE MOCS3"/>
    <property type="match status" value="1"/>
</dbReference>
<dbReference type="Gene3D" id="3.40.250.10">
    <property type="entry name" value="Rhodanese-like domain"/>
    <property type="match status" value="1"/>
</dbReference>
<dbReference type="CDD" id="cd00757">
    <property type="entry name" value="ThiF_MoeB_HesA_family"/>
    <property type="match status" value="1"/>
</dbReference>
<dbReference type="AlphaFoldDB" id="A0A1G4NT54"/>
<dbReference type="Pfam" id="PF00581">
    <property type="entry name" value="Rhodanese"/>
    <property type="match status" value="1"/>
</dbReference>
<evidence type="ECO:0000256" key="3">
    <source>
        <dbReference type="ARBA" id="ARBA00022840"/>
    </source>
</evidence>
<dbReference type="FunFam" id="3.40.50.720:FF:000033">
    <property type="entry name" value="Adenylyltransferase and sulfurtransferase MOCS3"/>
    <property type="match status" value="1"/>
</dbReference>
<geneLocation type="chloroplast" evidence="7"/>
<sequence>MIKIHKNSLSKYEYQLYARHLILPEIQTQGQERLKEASILFIGVGGLASPAILYLAAAGLGHIGLVDNDEVEISNLQRQIIYQTNNIGYKKVNAAAKNIHKINPLCKISTYSEKLNIENGALIIKKYDIIIDSCDNFETRHIISEFCTKLHKVHIYGAIAAFKGQISVFNYQGGPNYKDIYPKLNKRLSYNNCQNNGVLGVLPGLIGTMQATEALKIILGIGHILNGSLLIYNALTMSYKRYKLRNRYISSKSNILTINHRKLYNRHQEIYISIIEIKNKILSNPDKLYIIDIRNYYEYTANHLKYAINIPFEKLRYQKNLEILRKRSYGKLIIIYCNSIYTSEIASNFLKNANISHKILVLKLT</sequence>
<dbReference type="PANTHER" id="PTHR10953">
    <property type="entry name" value="UBIQUITIN-ACTIVATING ENZYME E1"/>
    <property type="match status" value="1"/>
</dbReference>
<dbReference type="GO" id="GO:0008641">
    <property type="term" value="F:ubiquitin-like modifier activating enzyme activity"/>
    <property type="evidence" value="ECO:0007669"/>
    <property type="project" value="InterPro"/>
</dbReference>
<dbReference type="GO" id="GO:0005829">
    <property type="term" value="C:cytosol"/>
    <property type="evidence" value="ECO:0007669"/>
    <property type="project" value="TreeGrafter"/>
</dbReference>
<dbReference type="InterPro" id="IPR000594">
    <property type="entry name" value="ThiF_NAD_FAD-bd"/>
</dbReference>
<dbReference type="RefSeq" id="YP_009313586.1">
    <property type="nucleotide sequence ID" value="NC_031657.1"/>
</dbReference>
<dbReference type="InterPro" id="IPR001763">
    <property type="entry name" value="Rhodanese-like_dom"/>
</dbReference>
<dbReference type="GO" id="GO:0008146">
    <property type="term" value="F:sulfotransferase activity"/>
    <property type="evidence" value="ECO:0007669"/>
    <property type="project" value="TreeGrafter"/>
</dbReference>
<keyword evidence="7" id="KW-0150">Chloroplast</keyword>
<name>A0A1G4NT54_9FLOR</name>
<keyword evidence="1" id="KW-0808">Transferase</keyword>
<keyword evidence="5" id="KW-1133">Transmembrane helix</keyword>
<dbReference type="GO" id="GO:0016779">
    <property type="term" value="F:nucleotidyltransferase activity"/>
    <property type="evidence" value="ECO:0007669"/>
    <property type="project" value="TreeGrafter"/>
</dbReference>
<reference evidence="7" key="2">
    <citation type="submission" date="2016-10" db="EMBL/GenBank/DDBJ databases">
        <authorList>
            <person name="de Groot N.N."/>
        </authorList>
    </citation>
    <scope>NUCLEOTIDE SEQUENCE</scope>
    <source>
        <strain evidence="7">JFC0074</strain>
    </source>
</reference>
<evidence type="ECO:0000256" key="1">
    <source>
        <dbReference type="ARBA" id="ARBA00022679"/>
    </source>
</evidence>
<dbReference type="GO" id="GO:0005524">
    <property type="term" value="F:ATP binding"/>
    <property type="evidence" value="ECO:0007669"/>
    <property type="project" value="UniProtKB-KW"/>
</dbReference>
<feature type="domain" description="Rhodanese" evidence="6">
    <location>
        <begin position="284"/>
        <end position="365"/>
    </location>
</feature>
<dbReference type="InterPro" id="IPR035985">
    <property type="entry name" value="Ubiquitin-activating_enz"/>
</dbReference>
<accession>A0A1G4NT54</accession>
<organism evidence="7">
    <name type="scientific">Galaxaura rugosa</name>
    <dbReference type="NCBI Taxonomy" id="268570"/>
    <lineage>
        <taxon>Eukaryota</taxon>
        <taxon>Rhodophyta</taxon>
        <taxon>Florideophyceae</taxon>
        <taxon>Nemaliophycidae</taxon>
        <taxon>Nemaliales</taxon>
        <taxon>Galaxauraceae</taxon>
        <taxon>Galaxaura</taxon>
    </lineage>
</organism>
<evidence type="ECO:0000313" key="7">
    <source>
        <dbReference type="EMBL" id="SCW21840.1"/>
    </source>
</evidence>
<dbReference type="GO" id="GO:0004792">
    <property type="term" value="F:thiosulfate-cyanide sulfurtransferase activity"/>
    <property type="evidence" value="ECO:0007669"/>
    <property type="project" value="TreeGrafter"/>
</dbReference>
<dbReference type="GeneID" id="29998919"/>
<evidence type="ECO:0000256" key="4">
    <source>
        <dbReference type="ARBA" id="ARBA00072792"/>
    </source>
</evidence>
<feature type="transmembrane region" description="Helical" evidence="5">
    <location>
        <begin position="217"/>
        <end position="235"/>
    </location>
</feature>
<keyword evidence="7" id="KW-0934">Plastid</keyword>
<evidence type="ECO:0000256" key="2">
    <source>
        <dbReference type="ARBA" id="ARBA00022741"/>
    </source>
</evidence>
<keyword evidence="3" id="KW-0067">ATP-binding</keyword>
<keyword evidence="5" id="KW-0472">Membrane</keyword>
<feature type="transmembrane region" description="Helical" evidence="5">
    <location>
        <begin position="39"/>
        <end position="60"/>
    </location>
</feature>
<evidence type="ECO:0000259" key="6">
    <source>
        <dbReference type="PROSITE" id="PS50206"/>
    </source>
</evidence>
<dbReference type="InterPro" id="IPR036873">
    <property type="entry name" value="Rhodanese-like_dom_sf"/>
</dbReference>
<reference evidence="7" key="1">
    <citation type="submission" date="2016-10" db="EMBL/GenBank/DDBJ databases">
        <title>Chloroplast genomes as a tool to resolve red algal phylogenies: a case study in the Nemaliales.</title>
        <authorList>
            <person name="Costa J.F."/>
            <person name="Lin S.M."/>
            <person name="Macaya E.C."/>
            <person name="Fernandez-Garcia C."/>
            <person name="Verbruggen H."/>
        </authorList>
    </citation>
    <scope>NUCLEOTIDE SEQUENCE</scope>
    <source>
        <strain evidence="7">JFC0074</strain>
    </source>
</reference>
<proteinExistence type="predicted"/>
<gene>
    <name evidence="7" type="primary">moeB</name>
    <name evidence="7" type="ORF">JFC0074_214</name>
</gene>
<dbReference type="Pfam" id="PF00899">
    <property type="entry name" value="ThiF"/>
    <property type="match status" value="1"/>
</dbReference>
<dbReference type="Gene3D" id="3.40.50.720">
    <property type="entry name" value="NAD(P)-binding Rossmann-like Domain"/>
    <property type="match status" value="1"/>
</dbReference>
<dbReference type="CDD" id="cd00158">
    <property type="entry name" value="RHOD"/>
    <property type="match status" value="1"/>
</dbReference>
<protein>
    <recommendedName>
        <fullName evidence="4">Probable molybdopterin-synthase adenylyltransferase</fullName>
    </recommendedName>
</protein>
<dbReference type="EMBL" id="LT622865">
    <property type="protein sequence ID" value="SCW21840.1"/>
    <property type="molecule type" value="Genomic_DNA"/>
</dbReference>
<evidence type="ECO:0000256" key="5">
    <source>
        <dbReference type="SAM" id="Phobius"/>
    </source>
</evidence>